<dbReference type="PANTHER" id="PTHR36509">
    <property type="entry name" value="BLL3101 PROTEIN"/>
    <property type="match status" value="1"/>
</dbReference>
<gene>
    <name evidence="3" type="ORF">AVDCRST_MAG01-01-802</name>
</gene>
<dbReference type="InterPro" id="IPR037049">
    <property type="entry name" value="DUF1214_C_sf"/>
</dbReference>
<protein>
    <recommendedName>
        <fullName evidence="4">DUF1254 domain-containing protein</fullName>
    </recommendedName>
</protein>
<evidence type="ECO:0000259" key="2">
    <source>
        <dbReference type="Pfam" id="PF06863"/>
    </source>
</evidence>
<evidence type="ECO:0000313" key="3">
    <source>
        <dbReference type="EMBL" id="CAA9397033.1"/>
    </source>
</evidence>
<proteinExistence type="predicted"/>
<dbReference type="Gene3D" id="2.60.120.600">
    <property type="entry name" value="Domain of unknown function DUF1214, C-terminal domain"/>
    <property type="match status" value="1"/>
</dbReference>
<dbReference type="EMBL" id="CADCUW010000125">
    <property type="protein sequence ID" value="CAA9397033.1"/>
    <property type="molecule type" value="Genomic_DNA"/>
</dbReference>
<dbReference type="PANTHER" id="PTHR36509:SF2">
    <property type="entry name" value="BLL3101 PROTEIN"/>
    <property type="match status" value="1"/>
</dbReference>
<sequence length="464" mass="52282">MNEKTDTGKPAVPGPVPGTRMTDQYVRDIGRMAYLWAWPMVNLHNRHVAFEQVPEPGLMGGVMPCGPLSQIGMLHDYVTPDQKFVACPNQDVVYGFGILSLEREPAIVQVPDFGDRFWVFQLGDQRTEGFGELGKVYGSEPGFYLAVGPDWDGTPPEGVRAVFRSPTNIGYLIPRVFMDDTAEDREAIQPLVNRVMAYPLNRFTGEMQTKDWTRVPSFPAGQRSGDEEIQWVDPDEFFDVLPQVLDEVPPLPGEESLYAWVRSILWAAERDPSVKDLLKQVAREADRDLIAPIFQFRNVGVPVEHGWTTPKNPASFGTDYLTRAAVAKSNIFVNMPRETSYFYQDLDSAGERLNGSKGYTVTFAGGDLPPVRGFWSLTLYNEHHFFHPNELNRYSLGTKNKGLRFEDDGSLTLYVQAQPPEEGVRTNWLPSPQGDFSLFLRAYWPEDTVLDGRWSPPAVIPSVR</sequence>
<dbReference type="InterPro" id="IPR037050">
    <property type="entry name" value="DUF1254_sf"/>
</dbReference>
<evidence type="ECO:0008006" key="4">
    <source>
        <dbReference type="Google" id="ProtNLM"/>
    </source>
</evidence>
<dbReference type="Pfam" id="PF06863">
    <property type="entry name" value="DUF1254"/>
    <property type="match status" value="1"/>
</dbReference>
<dbReference type="Gene3D" id="2.60.40.1610">
    <property type="entry name" value="Domain of unknown function DUF1254"/>
    <property type="match status" value="1"/>
</dbReference>
<dbReference type="InterPro" id="IPR010621">
    <property type="entry name" value="DUF1214"/>
</dbReference>
<dbReference type="InterPro" id="IPR010679">
    <property type="entry name" value="DUF1254"/>
</dbReference>
<evidence type="ECO:0000259" key="1">
    <source>
        <dbReference type="Pfam" id="PF06742"/>
    </source>
</evidence>
<feature type="domain" description="DUF1214" evidence="1">
    <location>
        <begin position="338"/>
        <end position="446"/>
    </location>
</feature>
<name>A0A6J4NTT3_9ACTN</name>
<accession>A0A6J4NTT3</accession>
<feature type="domain" description="DUF1254" evidence="2">
    <location>
        <begin position="70"/>
        <end position="199"/>
    </location>
</feature>
<organism evidence="3">
    <name type="scientific">uncultured Rubrobacteraceae bacterium</name>
    <dbReference type="NCBI Taxonomy" id="349277"/>
    <lineage>
        <taxon>Bacteria</taxon>
        <taxon>Bacillati</taxon>
        <taxon>Actinomycetota</taxon>
        <taxon>Rubrobacteria</taxon>
        <taxon>Rubrobacterales</taxon>
        <taxon>Rubrobacteraceae</taxon>
        <taxon>environmental samples</taxon>
    </lineage>
</organism>
<dbReference type="Pfam" id="PF06742">
    <property type="entry name" value="DUF1214"/>
    <property type="match status" value="1"/>
</dbReference>
<dbReference type="SUPFAM" id="SSF160935">
    <property type="entry name" value="VPA0735-like"/>
    <property type="match status" value="1"/>
</dbReference>
<dbReference type="AlphaFoldDB" id="A0A6J4NTT3"/>
<reference evidence="3" key="1">
    <citation type="submission" date="2020-02" db="EMBL/GenBank/DDBJ databases">
        <authorList>
            <person name="Meier V. D."/>
        </authorList>
    </citation>
    <scope>NUCLEOTIDE SEQUENCE</scope>
    <source>
        <strain evidence="3">AVDCRST_MAG01</strain>
    </source>
</reference>